<dbReference type="InterPro" id="IPR036396">
    <property type="entry name" value="Cyt_P450_sf"/>
</dbReference>
<dbReference type="GO" id="GO:0016705">
    <property type="term" value="F:oxidoreductase activity, acting on paired donors, with incorporation or reduction of molecular oxygen"/>
    <property type="evidence" value="ECO:0007669"/>
    <property type="project" value="InterPro"/>
</dbReference>
<evidence type="ECO:0000256" key="5">
    <source>
        <dbReference type="ARBA" id="ARBA00023004"/>
    </source>
</evidence>
<evidence type="ECO:0000256" key="3">
    <source>
        <dbReference type="ARBA" id="ARBA00022723"/>
    </source>
</evidence>
<keyword evidence="6" id="KW-0503">Monooxygenase</keyword>
<evidence type="ECO:0000256" key="6">
    <source>
        <dbReference type="ARBA" id="ARBA00023033"/>
    </source>
</evidence>
<evidence type="ECO:0000256" key="2">
    <source>
        <dbReference type="ARBA" id="ARBA00022617"/>
    </source>
</evidence>
<dbReference type="AlphaFoldDB" id="A0A6J6FDM0"/>
<dbReference type="PRINTS" id="PR00385">
    <property type="entry name" value="P450"/>
</dbReference>
<dbReference type="InterPro" id="IPR001128">
    <property type="entry name" value="Cyt_P450"/>
</dbReference>
<dbReference type="GO" id="GO:0005506">
    <property type="term" value="F:iron ion binding"/>
    <property type="evidence" value="ECO:0007669"/>
    <property type="project" value="InterPro"/>
</dbReference>
<keyword evidence="3" id="KW-0479">Metal-binding</keyword>
<dbReference type="PROSITE" id="PS00086">
    <property type="entry name" value="CYTOCHROME_P450"/>
    <property type="match status" value="1"/>
</dbReference>
<dbReference type="GO" id="GO:0004497">
    <property type="term" value="F:monooxygenase activity"/>
    <property type="evidence" value="ECO:0007669"/>
    <property type="project" value="UniProtKB-KW"/>
</dbReference>
<organism evidence="7">
    <name type="scientific">freshwater metagenome</name>
    <dbReference type="NCBI Taxonomy" id="449393"/>
    <lineage>
        <taxon>unclassified sequences</taxon>
        <taxon>metagenomes</taxon>
        <taxon>ecological metagenomes</taxon>
    </lineage>
</organism>
<dbReference type="InterPro" id="IPR002397">
    <property type="entry name" value="Cyt_P450_B"/>
</dbReference>
<evidence type="ECO:0000313" key="7">
    <source>
        <dbReference type="EMBL" id="CAB4586976.1"/>
    </source>
</evidence>
<name>A0A6J6FDM0_9ZZZZ</name>
<proteinExistence type="inferred from homology"/>
<comment type="similarity">
    <text evidence="1">Belongs to the cytochrome P450 family.</text>
</comment>
<dbReference type="GO" id="GO:0020037">
    <property type="term" value="F:heme binding"/>
    <property type="evidence" value="ECO:0007669"/>
    <property type="project" value="InterPro"/>
</dbReference>
<dbReference type="Pfam" id="PF00067">
    <property type="entry name" value="p450"/>
    <property type="match status" value="1"/>
</dbReference>
<dbReference type="InterPro" id="IPR017972">
    <property type="entry name" value="Cyt_P450_CS"/>
</dbReference>
<reference evidence="7" key="1">
    <citation type="submission" date="2020-05" db="EMBL/GenBank/DDBJ databases">
        <authorList>
            <person name="Chiriac C."/>
            <person name="Salcher M."/>
            <person name="Ghai R."/>
            <person name="Kavagutti S V."/>
        </authorList>
    </citation>
    <scope>NUCLEOTIDE SEQUENCE</scope>
</reference>
<dbReference type="FunFam" id="1.10.630.10:FF:000018">
    <property type="entry name" value="Cytochrome P450 monooxygenase"/>
    <property type="match status" value="1"/>
</dbReference>
<gene>
    <name evidence="7" type="ORF">UFOPK1493_03494</name>
</gene>
<keyword evidence="5" id="KW-0408">Iron</keyword>
<sequence>MSTLASELDLPEIPLDAVTFEERQAFRRTLAPDTWLVRNLIGYGVVHYEDAVGVLRDKRWHSASGRIPELMGITRQDFLDRQRGGILSAEGDEHVRLRRLVAPAFNPRAADRLRPFMREVMDGLVDPVAPAGRADFVADVCEPYPIPIICELLGAPRSDWQLFSRLASDVLEIFSADLPDKLDLVMAAQDELDEYTRGLIAARRSKPAEDLITDLIAAEEAGDKLSTEELVMMVNAVIVGGTDTTRNQLGCAVSLFAEHPDQWALLAERPELAARAVEESMRFFGAVRGTVRFASCDIEYRDVLFPKGTFISIGLAEANRQASVFPDPDTFDITKPAAEQPQLTFGSGIHYCLGASLARAELQEALPLLARRMPNLRVDGRITWKPDGVGIFGPAHMPITFDAGH</sequence>
<evidence type="ECO:0000256" key="4">
    <source>
        <dbReference type="ARBA" id="ARBA00023002"/>
    </source>
</evidence>
<accession>A0A6J6FDM0</accession>
<dbReference type="SUPFAM" id="SSF48264">
    <property type="entry name" value="Cytochrome P450"/>
    <property type="match status" value="1"/>
</dbReference>
<dbReference type="Gene3D" id="1.10.630.10">
    <property type="entry name" value="Cytochrome P450"/>
    <property type="match status" value="1"/>
</dbReference>
<keyword evidence="2" id="KW-0349">Heme</keyword>
<dbReference type="PANTHER" id="PTHR46696">
    <property type="entry name" value="P450, PUTATIVE (EUROFUNG)-RELATED"/>
    <property type="match status" value="1"/>
</dbReference>
<dbReference type="EMBL" id="CAEZSR010000197">
    <property type="protein sequence ID" value="CAB4586976.1"/>
    <property type="molecule type" value="Genomic_DNA"/>
</dbReference>
<evidence type="ECO:0000256" key="1">
    <source>
        <dbReference type="ARBA" id="ARBA00010617"/>
    </source>
</evidence>
<dbReference type="PANTHER" id="PTHR46696:SF1">
    <property type="entry name" value="CYTOCHROME P450 YJIB-RELATED"/>
    <property type="match status" value="1"/>
</dbReference>
<dbReference type="PRINTS" id="PR00359">
    <property type="entry name" value="BP450"/>
</dbReference>
<keyword evidence="4" id="KW-0560">Oxidoreductase</keyword>
<protein>
    <submittedName>
        <fullName evidence="7">Unannotated protein</fullName>
    </submittedName>
</protein>